<dbReference type="AlphaFoldDB" id="A0A9P5NGI4"/>
<dbReference type="Proteomes" id="UP000724874">
    <property type="component" value="Unassembled WGS sequence"/>
</dbReference>
<evidence type="ECO:0000313" key="2">
    <source>
        <dbReference type="Proteomes" id="UP000724874"/>
    </source>
</evidence>
<protein>
    <submittedName>
        <fullName evidence="1">Uncharacterized protein</fullName>
    </submittedName>
</protein>
<proteinExistence type="predicted"/>
<sequence>MFVLMQECKEGLKVHLETSDTNIQGSVTTSLPRKTFREKYRPLRIGGCAPVPTNAMADDSISDDLLGTLGKLIGTVWAGAVPHSVLQGRLKAAMMSLENSSEKDSATSYPTLPSRVLLKRFESIIDAVGSLVGTILNSAASLKASGNINSRDVAEVDVSTPEDIIDAVGKLVGMILTSVASLEAGGNISSRDVAGAGVRISEDHLMPSKISS</sequence>
<name>A0A9P5NGI4_GYMJU</name>
<organism evidence="1 2">
    <name type="scientific">Gymnopilus junonius</name>
    <name type="common">Spectacular rustgill mushroom</name>
    <name type="synonym">Gymnopilus spectabilis subsp. junonius</name>
    <dbReference type="NCBI Taxonomy" id="109634"/>
    <lineage>
        <taxon>Eukaryota</taxon>
        <taxon>Fungi</taxon>
        <taxon>Dikarya</taxon>
        <taxon>Basidiomycota</taxon>
        <taxon>Agaricomycotina</taxon>
        <taxon>Agaricomycetes</taxon>
        <taxon>Agaricomycetidae</taxon>
        <taxon>Agaricales</taxon>
        <taxon>Agaricineae</taxon>
        <taxon>Hymenogastraceae</taxon>
        <taxon>Gymnopilus</taxon>
    </lineage>
</organism>
<gene>
    <name evidence="1" type="ORF">CPB84DRAFT_1849278</name>
</gene>
<comment type="caution">
    <text evidence="1">The sequence shown here is derived from an EMBL/GenBank/DDBJ whole genome shotgun (WGS) entry which is preliminary data.</text>
</comment>
<accession>A0A9P5NGI4</accession>
<keyword evidence="2" id="KW-1185">Reference proteome</keyword>
<evidence type="ECO:0000313" key="1">
    <source>
        <dbReference type="EMBL" id="KAF8889746.1"/>
    </source>
</evidence>
<reference evidence="1" key="1">
    <citation type="submission" date="2020-11" db="EMBL/GenBank/DDBJ databases">
        <authorList>
            <consortium name="DOE Joint Genome Institute"/>
            <person name="Ahrendt S."/>
            <person name="Riley R."/>
            <person name="Andreopoulos W."/>
            <person name="LaButti K."/>
            <person name="Pangilinan J."/>
            <person name="Ruiz-duenas F.J."/>
            <person name="Barrasa J.M."/>
            <person name="Sanchez-Garcia M."/>
            <person name="Camarero S."/>
            <person name="Miyauchi S."/>
            <person name="Serrano A."/>
            <person name="Linde D."/>
            <person name="Babiker R."/>
            <person name="Drula E."/>
            <person name="Ayuso-Fernandez I."/>
            <person name="Pacheco R."/>
            <person name="Padilla G."/>
            <person name="Ferreira P."/>
            <person name="Barriuso J."/>
            <person name="Kellner H."/>
            <person name="Castanera R."/>
            <person name="Alfaro M."/>
            <person name="Ramirez L."/>
            <person name="Pisabarro A.G."/>
            <person name="Kuo A."/>
            <person name="Tritt A."/>
            <person name="Lipzen A."/>
            <person name="He G."/>
            <person name="Yan M."/>
            <person name="Ng V."/>
            <person name="Cullen D."/>
            <person name="Martin F."/>
            <person name="Rosso M.-N."/>
            <person name="Henrissat B."/>
            <person name="Hibbett D."/>
            <person name="Martinez A.T."/>
            <person name="Grigoriev I.V."/>
        </authorList>
    </citation>
    <scope>NUCLEOTIDE SEQUENCE</scope>
    <source>
        <strain evidence="1">AH 44721</strain>
    </source>
</reference>
<dbReference type="EMBL" id="JADNYJ010000078">
    <property type="protein sequence ID" value="KAF8889746.1"/>
    <property type="molecule type" value="Genomic_DNA"/>
</dbReference>